<accession>A0ABP4WVB3</accession>
<evidence type="ECO:0000313" key="1">
    <source>
        <dbReference type="EMBL" id="GAA1763871.1"/>
    </source>
</evidence>
<comment type="caution">
    <text evidence="1">The sequence shown here is derived from an EMBL/GenBank/DDBJ whole genome shotgun (WGS) entry which is preliminary data.</text>
</comment>
<name>A0ABP4WVB3_9MICO</name>
<gene>
    <name evidence="1" type="ORF">GCM10009810_23720</name>
</gene>
<proteinExistence type="predicted"/>
<reference evidence="2" key="1">
    <citation type="journal article" date="2019" name="Int. J. Syst. Evol. Microbiol.">
        <title>The Global Catalogue of Microorganisms (GCM) 10K type strain sequencing project: providing services to taxonomists for standard genome sequencing and annotation.</title>
        <authorList>
            <consortium name="The Broad Institute Genomics Platform"/>
            <consortium name="The Broad Institute Genome Sequencing Center for Infectious Disease"/>
            <person name="Wu L."/>
            <person name="Ma J."/>
        </authorList>
    </citation>
    <scope>NUCLEOTIDE SEQUENCE [LARGE SCALE GENOMIC DNA]</scope>
    <source>
        <strain evidence="2">JCM 15591</strain>
    </source>
</reference>
<sequence>MIAVIGGIMALGVVIKMAIGFYIHDLPILGALTASGLVLVWVGEKLTD</sequence>
<organism evidence="1 2">
    <name type="scientific">Nostocoides vanveenii</name>
    <dbReference type="NCBI Taxonomy" id="330835"/>
    <lineage>
        <taxon>Bacteria</taxon>
        <taxon>Bacillati</taxon>
        <taxon>Actinomycetota</taxon>
        <taxon>Actinomycetes</taxon>
        <taxon>Micrococcales</taxon>
        <taxon>Intrasporangiaceae</taxon>
        <taxon>Nostocoides</taxon>
    </lineage>
</organism>
<protein>
    <submittedName>
        <fullName evidence="1">Uncharacterized protein</fullName>
    </submittedName>
</protein>
<evidence type="ECO:0000313" key="2">
    <source>
        <dbReference type="Proteomes" id="UP001501475"/>
    </source>
</evidence>
<dbReference type="EMBL" id="BAAAPN010000054">
    <property type="protein sequence ID" value="GAA1763871.1"/>
    <property type="molecule type" value="Genomic_DNA"/>
</dbReference>
<dbReference type="Proteomes" id="UP001501475">
    <property type="component" value="Unassembled WGS sequence"/>
</dbReference>
<keyword evidence="2" id="KW-1185">Reference proteome</keyword>